<proteinExistence type="predicted"/>
<reference evidence="1 2" key="1">
    <citation type="submission" date="2023-01" db="EMBL/GenBank/DDBJ databases">
        <title>Genomes from the Australian National Cyanobacteria Reference Collection.</title>
        <authorList>
            <person name="Willis A."/>
            <person name="Lee E.M.F."/>
        </authorList>
    </citation>
    <scope>NUCLEOTIDE SEQUENCE [LARGE SCALE GENOMIC DNA]</scope>
    <source>
        <strain evidence="1 2">CS-1033</strain>
    </source>
</reference>
<dbReference type="EMBL" id="JAQMUH010000128">
    <property type="protein sequence ID" value="MDB9540253.1"/>
    <property type="molecule type" value="Genomic_DNA"/>
</dbReference>
<dbReference type="Pfam" id="PF10989">
    <property type="entry name" value="DUF2808"/>
    <property type="match status" value="1"/>
</dbReference>
<sequence length="183" mass="20289">MQNLQFPGCDRQLLVRLVSALAVTSSLLTGFPVITVAQGLPGLTLFGGVSSKNQLPFRLDFGGQANSWERFRLRIPAKKMNLAASQFVVSYPDYYEGSFDPNKVEVKVKGEKVPLDEVKWNKEARRIEIFPQKPVAAGGEVELVLSDVKTPSFGGMYYFNCQILSPGDLPLERYVGTWVLSIS</sequence>
<evidence type="ECO:0000313" key="1">
    <source>
        <dbReference type="EMBL" id="MDB9540253.1"/>
    </source>
</evidence>
<keyword evidence="2" id="KW-1185">Reference proteome</keyword>
<accession>A0ABT5AU63</accession>
<protein>
    <submittedName>
        <fullName evidence="1">DUF2808 domain-containing protein</fullName>
    </submittedName>
</protein>
<comment type="caution">
    <text evidence="1">The sequence shown here is derived from an EMBL/GenBank/DDBJ whole genome shotgun (WGS) entry which is preliminary data.</text>
</comment>
<dbReference type="InterPro" id="IPR021256">
    <property type="entry name" value="DUF2808"/>
</dbReference>
<organism evidence="1 2">
    <name type="scientific">Anabaenopsis arnoldii</name>
    <dbReference type="NCBI Taxonomy" id="2152938"/>
    <lineage>
        <taxon>Bacteria</taxon>
        <taxon>Bacillati</taxon>
        <taxon>Cyanobacteriota</taxon>
        <taxon>Cyanophyceae</taxon>
        <taxon>Nostocales</taxon>
        <taxon>Nodulariaceae</taxon>
        <taxon>Anabaenopsis</taxon>
    </lineage>
</organism>
<gene>
    <name evidence="1" type="ORF">PN457_11370</name>
</gene>
<dbReference type="Proteomes" id="UP001212499">
    <property type="component" value="Unassembled WGS sequence"/>
</dbReference>
<name>A0ABT5AU63_9CYAN</name>
<dbReference type="RefSeq" id="WP_271733440.1">
    <property type="nucleotide sequence ID" value="NZ_JANQDP010000134.1"/>
</dbReference>
<evidence type="ECO:0000313" key="2">
    <source>
        <dbReference type="Proteomes" id="UP001212499"/>
    </source>
</evidence>